<sequence length="317" mass="34409">MNDDLTAGEFQAMTGLSPKALRLYGDRGIVAPTAIDPVSGYRRYARSQLRHGMTVDLLRRAQVPLTELAAAADFPFEEWRRTVELRRHLEDFHLDVAEQVAAFDPTDFTAHSEPAPAVDWVGVVVDLDIPEDIEGRVEKFMELGVNTPAIERAFGEALERSGVGRPEVSWSAVPDSAGRNGSRQLLLARPGPARLDQATRDAIAEHVSSSSGEKVVVTSGTLPRRVEVTFSTARTVEPTPVLEAATGDLHMRAVVEAATGYLHVLAFEAHIARHGLRAIRRTARQVVRGPALISGADPSAPVSVFDVHPTPSPEQRA</sequence>
<dbReference type="SMART" id="SM00422">
    <property type="entry name" value="HTH_MERR"/>
    <property type="match status" value="1"/>
</dbReference>
<evidence type="ECO:0000313" key="2">
    <source>
        <dbReference type="EMBL" id="MBE1876339.1"/>
    </source>
</evidence>
<comment type="caution">
    <text evidence="2">The sequence shown here is derived from an EMBL/GenBank/DDBJ whole genome shotgun (WGS) entry which is preliminary data.</text>
</comment>
<keyword evidence="3" id="KW-1185">Reference proteome</keyword>
<dbReference type="Gene3D" id="1.10.1660.10">
    <property type="match status" value="1"/>
</dbReference>
<dbReference type="Pfam" id="PF13411">
    <property type="entry name" value="MerR_1"/>
    <property type="match status" value="1"/>
</dbReference>
<name>A0ABR9MZJ8_9MICO</name>
<dbReference type="Proteomes" id="UP000625527">
    <property type="component" value="Unassembled WGS sequence"/>
</dbReference>
<evidence type="ECO:0000259" key="1">
    <source>
        <dbReference type="PROSITE" id="PS50937"/>
    </source>
</evidence>
<dbReference type="InterPro" id="IPR000551">
    <property type="entry name" value="MerR-type_HTH_dom"/>
</dbReference>
<accession>A0ABR9MZJ8</accession>
<reference evidence="2 3" key="1">
    <citation type="submission" date="2020-10" db="EMBL/GenBank/DDBJ databases">
        <title>Myceligenerans pegani sp. nov., an endophytic actinomycete isolated from Peganum harmala L. in Xinjiang, China.</title>
        <authorList>
            <person name="Xin L."/>
        </authorList>
    </citation>
    <scope>NUCLEOTIDE SEQUENCE [LARGE SCALE GENOMIC DNA]</scope>
    <source>
        <strain evidence="2 3">TRM65318</strain>
    </source>
</reference>
<dbReference type="SUPFAM" id="SSF46955">
    <property type="entry name" value="Putative DNA-binding domain"/>
    <property type="match status" value="1"/>
</dbReference>
<protein>
    <recommendedName>
        <fullName evidence="1">HTH merR-type domain-containing protein</fullName>
    </recommendedName>
</protein>
<dbReference type="RefSeq" id="WP_192862897.1">
    <property type="nucleotide sequence ID" value="NZ_JADAQT010000083.1"/>
</dbReference>
<dbReference type="EMBL" id="JADAQT010000083">
    <property type="protein sequence ID" value="MBE1876339.1"/>
    <property type="molecule type" value="Genomic_DNA"/>
</dbReference>
<evidence type="ECO:0000313" key="3">
    <source>
        <dbReference type="Proteomes" id="UP000625527"/>
    </source>
</evidence>
<dbReference type="PROSITE" id="PS50937">
    <property type="entry name" value="HTH_MERR_2"/>
    <property type="match status" value="1"/>
</dbReference>
<feature type="domain" description="HTH merR-type" evidence="1">
    <location>
        <begin position="4"/>
        <end position="74"/>
    </location>
</feature>
<dbReference type="InterPro" id="IPR009061">
    <property type="entry name" value="DNA-bd_dom_put_sf"/>
</dbReference>
<organism evidence="2 3">
    <name type="scientific">Myceligenerans pegani</name>
    <dbReference type="NCBI Taxonomy" id="2776917"/>
    <lineage>
        <taxon>Bacteria</taxon>
        <taxon>Bacillati</taxon>
        <taxon>Actinomycetota</taxon>
        <taxon>Actinomycetes</taxon>
        <taxon>Micrococcales</taxon>
        <taxon>Promicromonosporaceae</taxon>
        <taxon>Myceligenerans</taxon>
    </lineage>
</organism>
<gene>
    <name evidence="2" type="ORF">IHE71_11535</name>
</gene>
<proteinExistence type="predicted"/>